<comment type="caution">
    <text evidence="1">The sequence shown here is derived from an EMBL/GenBank/DDBJ whole genome shotgun (WGS) entry which is preliminary data.</text>
</comment>
<dbReference type="Proteomes" id="UP000826271">
    <property type="component" value="Unassembled WGS sequence"/>
</dbReference>
<dbReference type="AlphaFoldDB" id="A0AAV6WWE9"/>
<name>A0AAV6WWE9_9LAMI</name>
<sequence>MDRTNNINSFPSIANSNGKLRIQPYFEKQGVIYSCPKFIHNNNVQTENDKYSSSLILAAPSNPGSTLTLEKAIEYELNHVKLEKKKNELYKLKEVEKIVNKDDHGSSSRAQEIQDSSFKKFVMQSDPSHGFYQLGLQYLQKQPGSHQFCKRQLPSSLFVQSELRIAGNFVFEQCSEDQASDFKSNQPVDLGTYEENQEEANIDQYLNFEAQNAHPSSG</sequence>
<accession>A0AAV6WWE9</accession>
<proteinExistence type="predicted"/>
<reference evidence="1" key="1">
    <citation type="submission" date="2019-10" db="EMBL/GenBank/DDBJ databases">
        <authorList>
            <person name="Zhang R."/>
            <person name="Pan Y."/>
            <person name="Wang J."/>
            <person name="Ma R."/>
            <person name="Yu S."/>
        </authorList>
    </citation>
    <scope>NUCLEOTIDE SEQUENCE</scope>
    <source>
        <strain evidence="1">LA-IB0</strain>
        <tissue evidence="1">Leaf</tissue>
    </source>
</reference>
<evidence type="ECO:0000313" key="2">
    <source>
        <dbReference type="Proteomes" id="UP000826271"/>
    </source>
</evidence>
<evidence type="ECO:0000313" key="1">
    <source>
        <dbReference type="EMBL" id="KAG8372637.1"/>
    </source>
</evidence>
<dbReference type="EMBL" id="WHWC01000012">
    <property type="protein sequence ID" value="KAG8372637.1"/>
    <property type="molecule type" value="Genomic_DNA"/>
</dbReference>
<gene>
    <name evidence="1" type="ORF">BUALT_Bualt12G0087400</name>
</gene>
<protein>
    <submittedName>
        <fullName evidence="1">Uncharacterized protein</fullName>
    </submittedName>
</protein>
<organism evidence="1 2">
    <name type="scientific">Buddleja alternifolia</name>
    <dbReference type="NCBI Taxonomy" id="168488"/>
    <lineage>
        <taxon>Eukaryota</taxon>
        <taxon>Viridiplantae</taxon>
        <taxon>Streptophyta</taxon>
        <taxon>Embryophyta</taxon>
        <taxon>Tracheophyta</taxon>
        <taxon>Spermatophyta</taxon>
        <taxon>Magnoliopsida</taxon>
        <taxon>eudicotyledons</taxon>
        <taxon>Gunneridae</taxon>
        <taxon>Pentapetalae</taxon>
        <taxon>asterids</taxon>
        <taxon>lamiids</taxon>
        <taxon>Lamiales</taxon>
        <taxon>Scrophulariaceae</taxon>
        <taxon>Buddlejeae</taxon>
        <taxon>Buddleja</taxon>
    </lineage>
</organism>
<keyword evidence="2" id="KW-1185">Reference proteome</keyword>